<proteinExistence type="predicted"/>
<organism evidence="6 7">
    <name type="scientific">Erythranthe guttata</name>
    <name type="common">Yellow monkey flower</name>
    <name type="synonym">Mimulus guttatus</name>
    <dbReference type="NCBI Taxonomy" id="4155"/>
    <lineage>
        <taxon>Eukaryota</taxon>
        <taxon>Viridiplantae</taxon>
        <taxon>Streptophyta</taxon>
        <taxon>Embryophyta</taxon>
        <taxon>Tracheophyta</taxon>
        <taxon>Spermatophyta</taxon>
        <taxon>Magnoliopsida</taxon>
        <taxon>eudicotyledons</taxon>
        <taxon>Gunneridae</taxon>
        <taxon>Pentapetalae</taxon>
        <taxon>asterids</taxon>
        <taxon>lamiids</taxon>
        <taxon>Lamiales</taxon>
        <taxon>Phrymaceae</taxon>
        <taxon>Erythranthe</taxon>
    </lineage>
</organism>
<evidence type="ECO:0000256" key="2">
    <source>
        <dbReference type="ARBA" id="ARBA00022771"/>
    </source>
</evidence>
<dbReference type="AlphaFoldDB" id="A0A022R883"/>
<dbReference type="Proteomes" id="UP000030748">
    <property type="component" value="Unassembled WGS sequence"/>
</dbReference>
<evidence type="ECO:0000256" key="3">
    <source>
        <dbReference type="ARBA" id="ARBA00022833"/>
    </source>
</evidence>
<keyword evidence="3" id="KW-0862">Zinc</keyword>
<evidence type="ECO:0000256" key="4">
    <source>
        <dbReference type="PROSITE-ProRule" id="PRU00175"/>
    </source>
</evidence>
<feature type="non-terminal residue" evidence="6">
    <location>
        <position position="1"/>
    </location>
</feature>
<gene>
    <name evidence="6" type="ORF">MIMGU_mgv1a020354mg</name>
</gene>
<dbReference type="SUPFAM" id="SSF57850">
    <property type="entry name" value="RING/U-box"/>
    <property type="match status" value="1"/>
</dbReference>
<feature type="domain" description="RING-type" evidence="5">
    <location>
        <begin position="115"/>
        <end position="157"/>
    </location>
</feature>
<evidence type="ECO:0000313" key="6">
    <source>
        <dbReference type="EMBL" id="EYU35095.1"/>
    </source>
</evidence>
<dbReference type="InterPro" id="IPR013083">
    <property type="entry name" value="Znf_RING/FYVE/PHD"/>
</dbReference>
<keyword evidence="1" id="KW-0479">Metal-binding</keyword>
<reference evidence="6 7" key="1">
    <citation type="journal article" date="2013" name="Proc. Natl. Acad. Sci. U.S.A.">
        <title>Fine-scale variation in meiotic recombination in Mimulus inferred from population shotgun sequencing.</title>
        <authorList>
            <person name="Hellsten U."/>
            <person name="Wright K.M."/>
            <person name="Jenkins J."/>
            <person name="Shu S."/>
            <person name="Yuan Y."/>
            <person name="Wessler S.R."/>
            <person name="Schmutz J."/>
            <person name="Willis J.H."/>
            <person name="Rokhsar D.S."/>
        </authorList>
    </citation>
    <scope>NUCLEOTIDE SEQUENCE [LARGE SCALE GENOMIC DNA]</scope>
    <source>
        <strain evidence="7">cv. DUN x IM62</strain>
    </source>
</reference>
<dbReference type="GO" id="GO:0008270">
    <property type="term" value="F:zinc ion binding"/>
    <property type="evidence" value="ECO:0007669"/>
    <property type="project" value="UniProtKB-KW"/>
</dbReference>
<dbReference type="Pfam" id="PF13639">
    <property type="entry name" value="zf-RING_2"/>
    <property type="match status" value="1"/>
</dbReference>
<dbReference type="Gene3D" id="3.30.40.10">
    <property type="entry name" value="Zinc/RING finger domain, C3HC4 (zinc finger)"/>
    <property type="match status" value="1"/>
</dbReference>
<dbReference type="GO" id="GO:0061630">
    <property type="term" value="F:ubiquitin protein ligase activity"/>
    <property type="evidence" value="ECO:0000318"/>
    <property type="project" value="GO_Central"/>
</dbReference>
<dbReference type="EMBL" id="KI630634">
    <property type="protein sequence ID" value="EYU35095.1"/>
    <property type="molecule type" value="Genomic_DNA"/>
</dbReference>
<dbReference type="eggNOG" id="ENOG502T1NC">
    <property type="taxonomic scope" value="Eukaryota"/>
</dbReference>
<dbReference type="SMART" id="SM00184">
    <property type="entry name" value="RING"/>
    <property type="match status" value="1"/>
</dbReference>
<sequence>VVYRLNEYWMTKDEVNKLVHEAFEFARKIADDPRHASRLVIPVLVSLEVRTVQQEGEPVDSVIDRTIRAEKLAPLYLWPLATPPVDHPKFPCFLTKLPRNRVEDIEEGLKIMRACGICLRAPTIGAQITVLPSCGHAFHSHCIVRWLMGNNLCPLCNSPAYDGEMLDSPY</sequence>
<evidence type="ECO:0000256" key="1">
    <source>
        <dbReference type="ARBA" id="ARBA00022723"/>
    </source>
</evidence>
<keyword evidence="7" id="KW-1185">Reference proteome</keyword>
<dbReference type="PANTHER" id="PTHR45931:SF16">
    <property type="entry name" value="RING_U-BOX SUPERFAMILY PROTEIN"/>
    <property type="match status" value="1"/>
</dbReference>
<dbReference type="PANTHER" id="PTHR45931">
    <property type="entry name" value="SI:CH211-59O9.10"/>
    <property type="match status" value="1"/>
</dbReference>
<evidence type="ECO:0000313" key="7">
    <source>
        <dbReference type="Proteomes" id="UP000030748"/>
    </source>
</evidence>
<accession>A0A022R883</accession>
<name>A0A022R883_ERYGU</name>
<protein>
    <recommendedName>
        <fullName evidence="5">RING-type domain-containing protein</fullName>
    </recommendedName>
</protein>
<dbReference type="PROSITE" id="PS50089">
    <property type="entry name" value="ZF_RING_2"/>
    <property type="match status" value="1"/>
</dbReference>
<evidence type="ECO:0000259" key="5">
    <source>
        <dbReference type="PROSITE" id="PS50089"/>
    </source>
</evidence>
<keyword evidence="2 4" id="KW-0863">Zinc-finger</keyword>
<dbReference type="InterPro" id="IPR001841">
    <property type="entry name" value="Znf_RING"/>
</dbReference>
<dbReference type="InterPro" id="IPR051834">
    <property type="entry name" value="RING_finger_E3_ligase"/>
</dbReference>